<dbReference type="InterPro" id="IPR056298">
    <property type="entry name" value="AlkZ-rel"/>
</dbReference>
<comment type="caution">
    <text evidence="1">The sequence shown here is derived from an EMBL/GenBank/DDBJ whole genome shotgun (WGS) entry which is preliminary data.</text>
</comment>
<dbReference type="Proteomes" id="UP000434475">
    <property type="component" value="Unassembled WGS sequence"/>
</dbReference>
<organism evidence="1 2">
    <name type="scientific">Flavonifractor plautii</name>
    <name type="common">Fusobacterium plautii</name>
    <dbReference type="NCBI Taxonomy" id="292800"/>
    <lineage>
        <taxon>Bacteria</taxon>
        <taxon>Bacillati</taxon>
        <taxon>Bacillota</taxon>
        <taxon>Clostridia</taxon>
        <taxon>Eubacteriales</taxon>
        <taxon>Oscillospiraceae</taxon>
        <taxon>Flavonifractor</taxon>
    </lineage>
</organism>
<reference evidence="1 2" key="1">
    <citation type="journal article" date="2019" name="Nat. Med.">
        <title>A library of human gut bacterial isolates paired with longitudinal multiomics data enables mechanistic microbiome research.</title>
        <authorList>
            <person name="Poyet M."/>
            <person name="Groussin M."/>
            <person name="Gibbons S.M."/>
            <person name="Avila-Pacheco J."/>
            <person name="Jiang X."/>
            <person name="Kearney S.M."/>
            <person name="Perrotta A.R."/>
            <person name="Berdy B."/>
            <person name="Zhao S."/>
            <person name="Lieberman T.D."/>
            <person name="Swanson P.K."/>
            <person name="Smith M."/>
            <person name="Roesemann S."/>
            <person name="Alexander J.E."/>
            <person name="Rich S.A."/>
            <person name="Livny J."/>
            <person name="Vlamakis H."/>
            <person name="Clish C."/>
            <person name="Bullock K."/>
            <person name="Deik A."/>
            <person name="Scott J."/>
            <person name="Pierce K.A."/>
            <person name="Xavier R.J."/>
            <person name="Alm E.J."/>
        </authorList>
    </citation>
    <scope>NUCLEOTIDE SEQUENCE [LARGE SCALE GENOMIC DNA]</scope>
    <source>
        <strain evidence="1 2">BIOML-A2</strain>
    </source>
</reference>
<sequence length="243" mass="28566">MAIEDGAWIMRGLDWDDPSRIQSWEELIGWIDEVGFLPLFKNEVDGFSAEENTSDLYWWTGDEEQDPWEWRRLIARSGKVAYGKFFGGKVGFISRTWFPHFANWRRDGYDFDSRWDEELATMRQKRIMDCFSEKDEWSSFELKRQAGFGKGGEKNFEGTVTGLQMGGYLLIRDFRRRLNKRGQEYGWHISVYSTPETLWGYDHISSAYSVDPAESKALIYEQIRKNFLEATQEKLDAALGWPQ</sequence>
<protein>
    <submittedName>
        <fullName evidence="1">Uncharacterized protein</fullName>
    </submittedName>
</protein>
<accession>A0A6I2R7X0</accession>
<dbReference type="AlphaFoldDB" id="A0A6I2R7X0"/>
<gene>
    <name evidence="1" type="ORF">GKE97_16375</name>
</gene>
<dbReference type="Pfam" id="PF24741">
    <property type="entry name" value="AlkZ-rel"/>
    <property type="match status" value="1"/>
</dbReference>
<proteinExistence type="predicted"/>
<evidence type="ECO:0000313" key="1">
    <source>
        <dbReference type="EMBL" id="MSB21090.1"/>
    </source>
</evidence>
<evidence type="ECO:0000313" key="2">
    <source>
        <dbReference type="Proteomes" id="UP000434475"/>
    </source>
</evidence>
<dbReference type="RefSeq" id="WP_172697860.1">
    <property type="nucleotide sequence ID" value="NZ_BAABXT010000001.1"/>
</dbReference>
<dbReference type="EMBL" id="WKPR01000019">
    <property type="protein sequence ID" value="MSB21090.1"/>
    <property type="molecule type" value="Genomic_DNA"/>
</dbReference>
<name>A0A6I2R7X0_FLAPL</name>